<dbReference type="InterPro" id="IPR000182">
    <property type="entry name" value="GNAT_dom"/>
</dbReference>
<protein>
    <recommendedName>
        <fullName evidence="1">N-acetyltransferase domain-containing protein</fullName>
    </recommendedName>
</protein>
<comment type="caution">
    <text evidence="2">The sequence shown here is derived from an EMBL/GenBank/DDBJ whole genome shotgun (WGS) entry which is preliminary data.</text>
</comment>
<organism evidence="2 3">
    <name type="scientific">Candidatus Manganitrophus noduliformans</name>
    <dbReference type="NCBI Taxonomy" id="2606439"/>
    <lineage>
        <taxon>Bacteria</taxon>
        <taxon>Pseudomonadati</taxon>
        <taxon>Nitrospirota</taxon>
        <taxon>Nitrospiria</taxon>
        <taxon>Candidatus Troglogloeales</taxon>
        <taxon>Candidatus Manganitrophaceae</taxon>
        <taxon>Candidatus Manganitrophus</taxon>
    </lineage>
</organism>
<evidence type="ECO:0000313" key="2">
    <source>
        <dbReference type="EMBL" id="NKE69905.1"/>
    </source>
</evidence>
<keyword evidence="3" id="KW-1185">Reference proteome</keyword>
<evidence type="ECO:0000313" key="3">
    <source>
        <dbReference type="Proteomes" id="UP000534783"/>
    </source>
</evidence>
<reference evidence="2 3" key="1">
    <citation type="journal article" date="2020" name="Nature">
        <title>Bacterial chemolithoautotrophy via manganese oxidation.</title>
        <authorList>
            <person name="Yu H."/>
            <person name="Leadbetter J.R."/>
        </authorList>
    </citation>
    <scope>NUCLEOTIDE SEQUENCE [LARGE SCALE GENOMIC DNA]</scope>
    <source>
        <strain evidence="2 3">Mn-1</strain>
    </source>
</reference>
<dbReference type="GO" id="GO:0016747">
    <property type="term" value="F:acyltransferase activity, transferring groups other than amino-acyl groups"/>
    <property type="evidence" value="ECO:0007669"/>
    <property type="project" value="InterPro"/>
</dbReference>
<dbReference type="InterPro" id="IPR016181">
    <property type="entry name" value="Acyl_CoA_acyltransferase"/>
</dbReference>
<dbReference type="Gene3D" id="3.40.630.30">
    <property type="match status" value="1"/>
</dbReference>
<name>A0A7X6DMH2_9BACT</name>
<dbReference type="EMBL" id="VTOW01000001">
    <property type="protein sequence ID" value="NKE69905.1"/>
    <property type="molecule type" value="Genomic_DNA"/>
</dbReference>
<dbReference type="Proteomes" id="UP000534783">
    <property type="component" value="Unassembled WGS sequence"/>
</dbReference>
<dbReference type="AlphaFoldDB" id="A0A7X6DMH2"/>
<proteinExistence type="predicted"/>
<gene>
    <name evidence="2" type="ORF">MNODULE_03975</name>
</gene>
<accession>A0A7X6DMH2</accession>
<dbReference type="PROSITE" id="PS51186">
    <property type="entry name" value="GNAT"/>
    <property type="match status" value="1"/>
</dbReference>
<sequence>MENQVGMIRMAEVVPPESPQLHIELAVTFPKDKFDAIWSEIKPFVEELAAASAGEYDAYSVAHALLFGTAHLYVGRLTNPARTFVGYLLIRYEPQSCHIWQAYIAPEFRKTNVFQMGADYIEREFKKMGAKQITFSATREWGEVIEKMGFTRTYTIWRKSL</sequence>
<evidence type="ECO:0000259" key="1">
    <source>
        <dbReference type="PROSITE" id="PS51186"/>
    </source>
</evidence>
<dbReference type="SUPFAM" id="SSF55729">
    <property type="entry name" value="Acyl-CoA N-acyltransferases (Nat)"/>
    <property type="match status" value="1"/>
</dbReference>
<feature type="domain" description="N-acetyltransferase" evidence="1">
    <location>
        <begin position="32"/>
        <end position="161"/>
    </location>
</feature>
<dbReference type="RefSeq" id="WP_168058188.1">
    <property type="nucleotide sequence ID" value="NZ_VTOW01000001.1"/>
</dbReference>